<keyword evidence="5" id="KW-1185">Reference proteome</keyword>
<dbReference type="Proteomes" id="UP000663829">
    <property type="component" value="Unassembled WGS sequence"/>
</dbReference>
<reference evidence="1" key="1">
    <citation type="submission" date="2021-02" db="EMBL/GenBank/DDBJ databases">
        <authorList>
            <person name="Nowell W R."/>
        </authorList>
    </citation>
    <scope>NUCLEOTIDE SEQUENCE</scope>
</reference>
<dbReference type="EMBL" id="CAJOBA010035638">
    <property type="protein sequence ID" value="CAF4008001.1"/>
    <property type="molecule type" value="Genomic_DNA"/>
</dbReference>
<accession>A0A814D6R7</accession>
<comment type="caution">
    <text evidence="1">The sequence shown here is derived from an EMBL/GenBank/DDBJ whole genome shotgun (WGS) entry which is preliminary data.</text>
</comment>
<dbReference type="OrthoDB" id="9997353at2759"/>
<organism evidence="1 5">
    <name type="scientific">Didymodactylos carnosus</name>
    <dbReference type="NCBI Taxonomy" id="1234261"/>
    <lineage>
        <taxon>Eukaryota</taxon>
        <taxon>Metazoa</taxon>
        <taxon>Spiralia</taxon>
        <taxon>Gnathifera</taxon>
        <taxon>Rotifera</taxon>
        <taxon>Eurotatoria</taxon>
        <taxon>Bdelloidea</taxon>
        <taxon>Philodinida</taxon>
        <taxon>Philodinidae</taxon>
        <taxon>Didymodactylos</taxon>
    </lineage>
</organism>
<dbReference type="AlphaFoldDB" id="A0A814D6R7"/>
<protein>
    <submittedName>
        <fullName evidence="1">Uncharacterized protein</fullName>
    </submittedName>
</protein>
<dbReference type="EMBL" id="CAJNOK010014109">
    <property type="protein sequence ID" value="CAF1197825.1"/>
    <property type="molecule type" value="Genomic_DNA"/>
</dbReference>
<dbReference type="Proteomes" id="UP000677228">
    <property type="component" value="Unassembled WGS sequence"/>
</dbReference>
<evidence type="ECO:0000313" key="4">
    <source>
        <dbReference type="EMBL" id="CAF4008001.1"/>
    </source>
</evidence>
<sequence length="115" mass="12921">MARAIDPQELDPDLRITRSFDDAWRTDLRLIRELSLQERQAEEDRALAARLAGITINEVSEDIRRMAMLLDDFDDDSDNEKEETEGFSHATTVMAATTGVSTVQTTAPNLVKSKP</sequence>
<dbReference type="Proteomes" id="UP000682733">
    <property type="component" value="Unassembled WGS sequence"/>
</dbReference>
<gene>
    <name evidence="1" type="ORF">GPM918_LOCUS11197</name>
    <name evidence="2" type="ORF">OVA965_LOCUS23838</name>
    <name evidence="3" type="ORF">SRO942_LOCUS11196</name>
    <name evidence="4" type="ORF">TMI583_LOCUS24556</name>
</gene>
<evidence type="ECO:0000313" key="3">
    <source>
        <dbReference type="EMBL" id="CAF3725896.1"/>
    </source>
</evidence>
<evidence type="ECO:0000313" key="2">
    <source>
        <dbReference type="EMBL" id="CAF1197825.1"/>
    </source>
</evidence>
<dbReference type="Proteomes" id="UP000681722">
    <property type="component" value="Unassembled WGS sequence"/>
</dbReference>
<dbReference type="EMBL" id="CAJNOQ010002296">
    <property type="protein sequence ID" value="CAF0950210.1"/>
    <property type="molecule type" value="Genomic_DNA"/>
</dbReference>
<dbReference type="EMBL" id="CAJOBC010002295">
    <property type="protein sequence ID" value="CAF3725896.1"/>
    <property type="molecule type" value="Genomic_DNA"/>
</dbReference>
<evidence type="ECO:0000313" key="5">
    <source>
        <dbReference type="Proteomes" id="UP000663829"/>
    </source>
</evidence>
<proteinExistence type="predicted"/>
<name>A0A814D6R7_9BILA</name>
<evidence type="ECO:0000313" key="1">
    <source>
        <dbReference type="EMBL" id="CAF0950210.1"/>
    </source>
</evidence>